<dbReference type="KEGG" id="caul:KCG34_10885"/>
<keyword evidence="2 4" id="KW-0238">DNA-binding</keyword>
<dbReference type="Proteomes" id="UP000676409">
    <property type="component" value="Chromosome"/>
</dbReference>
<evidence type="ECO:0000256" key="3">
    <source>
        <dbReference type="ARBA" id="ARBA00023163"/>
    </source>
</evidence>
<dbReference type="Gene3D" id="1.10.357.10">
    <property type="entry name" value="Tetracycline Repressor, domain 2"/>
    <property type="match status" value="1"/>
</dbReference>
<evidence type="ECO:0000313" key="7">
    <source>
        <dbReference type="Proteomes" id="UP000676409"/>
    </source>
</evidence>
<evidence type="ECO:0000256" key="1">
    <source>
        <dbReference type="ARBA" id="ARBA00023015"/>
    </source>
</evidence>
<keyword evidence="1" id="KW-0805">Transcription regulation</keyword>
<dbReference type="EMBL" id="CP073078">
    <property type="protein sequence ID" value="QUD90323.1"/>
    <property type="molecule type" value="Genomic_DNA"/>
</dbReference>
<dbReference type="SUPFAM" id="SSF48498">
    <property type="entry name" value="Tetracyclin repressor-like, C-terminal domain"/>
    <property type="match status" value="1"/>
</dbReference>
<reference evidence="6" key="1">
    <citation type="submission" date="2021-04" db="EMBL/GenBank/DDBJ databases">
        <title>The complete genome sequence of Caulobacter sp. S6.</title>
        <authorList>
            <person name="Tang Y."/>
            <person name="Ouyang W."/>
            <person name="Liu Q."/>
            <person name="Huang B."/>
            <person name="Guo Z."/>
            <person name="Lei P."/>
        </authorList>
    </citation>
    <scope>NUCLEOTIDE SEQUENCE</scope>
    <source>
        <strain evidence="6">S6</strain>
    </source>
</reference>
<dbReference type="PRINTS" id="PR00455">
    <property type="entry name" value="HTHTETR"/>
</dbReference>
<dbReference type="InterPro" id="IPR036271">
    <property type="entry name" value="Tet_transcr_reg_TetR-rel_C_sf"/>
</dbReference>
<evidence type="ECO:0000256" key="4">
    <source>
        <dbReference type="PROSITE-ProRule" id="PRU00335"/>
    </source>
</evidence>
<dbReference type="PANTHER" id="PTHR30055:SF196">
    <property type="entry name" value="HTH-TYPE TRANSCRIPTIONAL REGULATOR RUTR"/>
    <property type="match status" value="1"/>
</dbReference>
<evidence type="ECO:0000259" key="5">
    <source>
        <dbReference type="PROSITE" id="PS50977"/>
    </source>
</evidence>
<dbReference type="InterPro" id="IPR050109">
    <property type="entry name" value="HTH-type_TetR-like_transc_reg"/>
</dbReference>
<dbReference type="PROSITE" id="PS50977">
    <property type="entry name" value="HTH_TETR_2"/>
    <property type="match status" value="1"/>
</dbReference>
<feature type="domain" description="HTH tetR-type" evidence="5">
    <location>
        <begin position="1"/>
        <end position="60"/>
    </location>
</feature>
<dbReference type="GO" id="GO:0003700">
    <property type="term" value="F:DNA-binding transcription factor activity"/>
    <property type="evidence" value="ECO:0007669"/>
    <property type="project" value="TreeGrafter"/>
</dbReference>
<dbReference type="Pfam" id="PF00440">
    <property type="entry name" value="TetR_N"/>
    <property type="match status" value="1"/>
</dbReference>
<dbReference type="GO" id="GO:0000976">
    <property type="term" value="F:transcription cis-regulatory region binding"/>
    <property type="evidence" value="ECO:0007669"/>
    <property type="project" value="TreeGrafter"/>
</dbReference>
<protein>
    <submittedName>
        <fullName evidence="6">TetR/AcrR family transcriptional regulator</fullName>
    </submittedName>
</protein>
<feature type="DNA-binding region" description="H-T-H motif" evidence="4">
    <location>
        <begin position="23"/>
        <end position="42"/>
    </location>
</feature>
<dbReference type="InterPro" id="IPR025996">
    <property type="entry name" value="MT1864/Rv1816-like_C"/>
</dbReference>
<evidence type="ECO:0000256" key="2">
    <source>
        <dbReference type="ARBA" id="ARBA00023125"/>
    </source>
</evidence>
<dbReference type="Pfam" id="PF13305">
    <property type="entry name" value="TetR_C_33"/>
    <property type="match status" value="1"/>
</dbReference>
<gene>
    <name evidence="6" type="ORF">KCG34_10885</name>
</gene>
<keyword evidence="3" id="KW-0804">Transcription</keyword>
<proteinExistence type="predicted"/>
<organism evidence="6 7">
    <name type="scientific">Phenylobacterium montanum</name>
    <dbReference type="NCBI Taxonomy" id="2823693"/>
    <lineage>
        <taxon>Bacteria</taxon>
        <taxon>Pseudomonadati</taxon>
        <taxon>Pseudomonadota</taxon>
        <taxon>Alphaproteobacteria</taxon>
        <taxon>Caulobacterales</taxon>
        <taxon>Caulobacteraceae</taxon>
        <taxon>Phenylobacterium</taxon>
    </lineage>
</organism>
<dbReference type="SUPFAM" id="SSF46689">
    <property type="entry name" value="Homeodomain-like"/>
    <property type="match status" value="1"/>
</dbReference>
<dbReference type="AlphaFoldDB" id="A0A975G4B3"/>
<sequence>MTRDRLFAAAREIFEREGLGGLSVRAVARHAGLSPMAMYRHFADKDALLDALMLDGFAAWEARVGAIEAEDPLEWLRRLFSAYLDFALADPHRFDAAFLLPARGARKYPEDFLNGRSPAISMIVARIKQAIDTGRFAPVEPLDAALTLAALAQGYVTMQRAGRFGDEAYFRHSFTAACERGLALFKIDPYGAPGGRGAHGAAQHRK</sequence>
<name>A0A975G4B3_9CAUL</name>
<dbReference type="InterPro" id="IPR009057">
    <property type="entry name" value="Homeodomain-like_sf"/>
</dbReference>
<evidence type="ECO:0000313" key="6">
    <source>
        <dbReference type="EMBL" id="QUD90323.1"/>
    </source>
</evidence>
<dbReference type="PANTHER" id="PTHR30055">
    <property type="entry name" value="HTH-TYPE TRANSCRIPTIONAL REGULATOR RUTR"/>
    <property type="match status" value="1"/>
</dbReference>
<keyword evidence="7" id="KW-1185">Reference proteome</keyword>
<dbReference type="InterPro" id="IPR001647">
    <property type="entry name" value="HTH_TetR"/>
</dbReference>
<accession>A0A975G4B3</accession>